<dbReference type="FunFam" id="2.40.110.10:FF:000011">
    <property type="entry name" value="Acyl-CoA dehydrogenase FadE34"/>
    <property type="match status" value="1"/>
</dbReference>
<evidence type="ECO:0000256" key="5">
    <source>
        <dbReference type="ARBA" id="ARBA00023002"/>
    </source>
</evidence>
<dbReference type="Pfam" id="PF02770">
    <property type="entry name" value="Acyl-CoA_dh_M"/>
    <property type="match status" value="1"/>
</dbReference>
<dbReference type="RefSeq" id="WP_155350529.1">
    <property type="nucleotide sequence ID" value="NZ_BAAAHM010000048.1"/>
</dbReference>
<dbReference type="InterPro" id="IPR052161">
    <property type="entry name" value="Mycobact_Acyl-CoA_DH"/>
</dbReference>
<dbReference type="InterPro" id="IPR046373">
    <property type="entry name" value="Acyl-CoA_Oxase/DH_mid-dom_sf"/>
</dbReference>
<dbReference type="Pfam" id="PF00441">
    <property type="entry name" value="Acyl-CoA_dh_1"/>
    <property type="match status" value="1"/>
</dbReference>
<dbReference type="EMBL" id="BLAF01000073">
    <property type="protein sequence ID" value="GES25789.1"/>
    <property type="molecule type" value="Genomic_DNA"/>
</dbReference>
<dbReference type="Pfam" id="PF02771">
    <property type="entry name" value="Acyl-CoA_dh_N"/>
    <property type="match status" value="1"/>
</dbReference>
<name>A0A5M3Y0V2_9ACTN</name>
<dbReference type="InterPro" id="IPR037069">
    <property type="entry name" value="AcylCoA_DH/ox_N_sf"/>
</dbReference>
<dbReference type="PANTHER" id="PTHR43292">
    <property type="entry name" value="ACYL-COA DEHYDROGENASE"/>
    <property type="match status" value="1"/>
</dbReference>
<dbReference type="Gene3D" id="1.10.540.10">
    <property type="entry name" value="Acyl-CoA dehydrogenase/oxidase, N-terminal domain"/>
    <property type="match status" value="1"/>
</dbReference>
<dbReference type="Proteomes" id="UP000377595">
    <property type="component" value="Unassembled WGS sequence"/>
</dbReference>
<dbReference type="SUPFAM" id="SSF47203">
    <property type="entry name" value="Acyl-CoA dehydrogenase C-terminal domain-like"/>
    <property type="match status" value="1"/>
</dbReference>
<dbReference type="OrthoDB" id="3778631at2"/>
<evidence type="ECO:0000256" key="2">
    <source>
        <dbReference type="ARBA" id="ARBA00009347"/>
    </source>
</evidence>
<dbReference type="InterPro" id="IPR006091">
    <property type="entry name" value="Acyl-CoA_Oxase/DH_mid-dom"/>
</dbReference>
<feature type="region of interest" description="Disordered" evidence="7">
    <location>
        <begin position="405"/>
        <end position="434"/>
    </location>
</feature>
<comment type="similarity">
    <text evidence="2 6">Belongs to the acyl-CoA dehydrogenase family.</text>
</comment>
<evidence type="ECO:0000259" key="8">
    <source>
        <dbReference type="Pfam" id="PF00441"/>
    </source>
</evidence>
<dbReference type="InterPro" id="IPR013786">
    <property type="entry name" value="AcylCoA_DH/ox_N"/>
</dbReference>
<keyword evidence="3 6" id="KW-0285">Flavoprotein</keyword>
<dbReference type="GO" id="GO:0050660">
    <property type="term" value="F:flavin adenine dinucleotide binding"/>
    <property type="evidence" value="ECO:0007669"/>
    <property type="project" value="InterPro"/>
</dbReference>
<evidence type="ECO:0000313" key="11">
    <source>
        <dbReference type="EMBL" id="GES25789.1"/>
    </source>
</evidence>
<evidence type="ECO:0000256" key="7">
    <source>
        <dbReference type="SAM" id="MobiDB-lite"/>
    </source>
</evidence>
<keyword evidence="5 6" id="KW-0560">Oxidoreductase</keyword>
<accession>A0A5M3Y0V2</accession>
<evidence type="ECO:0000313" key="12">
    <source>
        <dbReference type="Proteomes" id="UP000377595"/>
    </source>
</evidence>
<reference evidence="11 12" key="1">
    <citation type="submission" date="2019-10" db="EMBL/GenBank/DDBJ databases">
        <title>Whole genome shotgun sequence of Acrocarpospora pleiomorpha NBRC 16267.</title>
        <authorList>
            <person name="Ichikawa N."/>
            <person name="Kimura A."/>
            <person name="Kitahashi Y."/>
            <person name="Komaki H."/>
            <person name="Oguchi A."/>
        </authorList>
    </citation>
    <scope>NUCLEOTIDE SEQUENCE [LARGE SCALE GENOMIC DNA]</scope>
    <source>
        <strain evidence="11 12">NBRC 16267</strain>
    </source>
</reference>
<protein>
    <submittedName>
        <fullName evidence="11">Acyl-CoA dehydrogenase</fullName>
    </submittedName>
</protein>
<comment type="cofactor">
    <cofactor evidence="1 6">
        <name>FAD</name>
        <dbReference type="ChEBI" id="CHEBI:57692"/>
    </cofactor>
</comment>
<feature type="domain" description="Acyl-CoA dehydrogenase/oxidase N-terminal" evidence="10">
    <location>
        <begin position="59"/>
        <end position="135"/>
    </location>
</feature>
<dbReference type="SUPFAM" id="SSF56645">
    <property type="entry name" value="Acyl-CoA dehydrogenase NM domain-like"/>
    <property type="match status" value="1"/>
</dbReference>
<evidence type="ECO:0000256" key="4">
    <source>
        <dbReference type="ARBA" id="ARBA00022827"/>
    </source>
</evidence>
<dbReference type="PANTHER" id="PTHR43292:SF4">
    <property type="entry name" value="ACYL-COA DEHYDROGENASE FADE34"/>
    <property type="match status" value="1"/>
</dbReference>
<comment type="caution">
    <text evidence="11">The sequence shown here is derived from an EMBL/GenBank/DDBJ whole genome shotgun (WGS) entry which is preliminary data.</text>
</comment>
<dbReference type="GO" id="GO:0016627">
    <property type="term" value="F:oxidoreductase activity, acting on the CH-CH group of donors"/>
    <property type="evidence" value="ECO:0007669"/>
    <property type="project" value="InterPro"/>
</dbReference>
<dbReference type="AlphaFoldDB" id="A0A5M3Y0V2"/>
<feature type="domain" description="Acyl-CoA dehydrogenase/oxidase C-terminal" evidence="8">
    <location>
        <begin position="247"/>
        <end position="400"/>
    </location>
</feature>
<gene>
    <name evidence="11" type="ORF">Aple_086880</name>
</gene>
<feature type="domain" description="Acyl-CoA oxidase/dehydrogenase middle" evidence="9">
    <location>
        <begin position="141"/>
        <end position="233"/>
    </location>
</feature>
<evidence type="ECO:0000259" key="9">
    <source>
        <dbReference type="Pfam" id="PF02770"/>
    </source>
</evidence>
<dbReference type="InterPro" id="IPR036250">
    <property type="entry name" value="AcylCo_DH-like_C"/>
</dbReference>
<evidence type="ECO:0000256" key="3">
    <source>
        <dbReference type="ARBA" id="ARBA00022630"/>
    </source>
</evidence>
<dbReference type="GO" id="GO:0005886">
    <property type="term" value="C:plasma membrane"/>
    <property type="evidence" value="ECO:0007669"/>
    <property type="project" value="TreeGrafter"/>
</dbReference>
<keyword evidence="4 6" id="KW-0274">FAD</keyword>
<keyword evidence="12" id="KW-1185">Reference proteome</keyword>
<evidence type="ECO:0000259" key="10">
    <source>
        <dbReference type="Pfam" id="PF02771"/>
    </source>
</evidence>
<dbReference type="Gene3D" id="1.20.140.10">
    <property type="entry name" value="Butyryl-CoA Dehydrogenase, subunit A, domain 3"/>
    <property type="match status" value="1"/>
</dbReference>
<dbReference type="InterPro" id="IPR009100">
    <property type="entry name" value="AcylCoA_DH/oxidase_NM_dom_sf"/>
</dbReference>
<evidence type="ECO:0000256" key="1">
    <source>
        <dbReference type="ARBA" id="ARBA00001974"/>
    </source>
</evidence>
<dbReference type="Gene3D" id="2.40.110.10">
    <property type="entry name" value="Butyryl-CoA Dehydrogenase, subunit A, domain 2"/>
    <property type="match status" value="1"/>
</dbReference>
<organism evidence="11 12">
    <name type="scientific">Acrocarpospora pleiomorpha</name>
    <dbReference type="NCBI Taxonomy" id="90975"/>
    <lineage>
        <taxon>Bacteria</taxon>
        <taxon>Bacillati</taxon>
        <taxon>Actinomycetota</taxon>
        <taxon>Actinomycetes</taxon>
        <taxon>Streptosporangiales</taxon>
        <taxon>Streptosporangiaceae</taxon>
        <taxon>Acrocarpospora</taxon>
    </lineage>
</organism>
<dbReference type="InterPro" id="IPR009075">
    <property type="entry name" value="AcylCo_DH/oxidase_C"/>
</dbReference>
<sequence>MTSHVTERDPGPIDGLSLEELRTWLTEWLRERLPQGWEEAIASSDSGELKVLREQLDEPAWWTAMAEAGLVAPSWPREYGGLGLGPEHVGVIANTLRRFKTPRARNPIGLNMVAPALLRWGSEQQRRELLPRIADQTQIWCQLFSEPGAGSDLASLSTRAVRDGDSWVVHGQKVWTSLGHVATRGILLARTDPDVPKHDGISVFLVDMTAPGVEIRPLRQITGDAEFNEVFLDGVVVSDFDRLGALGEGWGITRTILTHERSSDSGAGVQPGVIAGRSVEEVLRRAARATDRDLRARAVQAWIAGESLRLTIERSREARRAGRGGGVTGAVDGTVTKLMSTAHSQALQALAVDLEDLAGIAWEPDDDWHAKTAWSYLRVQAKTIAGGTLDITKSLCGERVLGLPREPSAESCRPWRDVRRSRQPAADDPSDRSR</sequence>
<evidence type="ECO:0000256" key="6">
    <source>
        <dbReference type="RuleBase" id="RU362125"/>
    </source>
</evidence>
<proteinExistence type="inferred from homology"/>